<feature type="domain" description="Flagellar motor switch protein FliG N-terminal" evidence="14">
    <location>
        <begin position="17"/>
        <end position="119"/>
    </location>
</feature>
<dbReference type="GO" id="GO:0006935">
    <property type="term" value="P:chemotaxis"/>
    <property type="evidence" value="ECO:0007669"/>
    <property type="project" value="UniProtKB-KW"/>
</dbReference>
<keyword evidence="6 11" id="KW-0145">Chemotaxis</keyword>
<proteinExistence type="inferred from homology"/>
<feature type="domain" description="Flagellar motor switch protein FliG middle" evidence="13">
    <location>
        <begin position="129"/>
        <end position="201"/>
    </location>
</feature>
<protein>
    <recommendedName>
        <fullName evidence="4 11">Flagellar motor switch protein FliG</fullName>
    </recommendedName>
</protein>
<comment type="subcellular location">
    <subcellularLocation>
        <location evidence="1 11">Bacterial flagellum basal body</location>
    </subcellularLocation>
    <subcellularLocation>
        <location evidence="11">Cell inner membrane</location>
        <topology evidence="11">Peripheral membrane protein</topology>
        <orientation evidence="11">Cytoplasmic side</orientation>
    </subcellularLocation>
    <subcellularLocation>
        <location evidence="2">Cell membrane</location>
        <topology evidence="2">Peripheral membrane protein</topology>
        <orientation evidence="2">Cytoplasmic side</orientation>
    </subcellularLocation>
</comment>
<dbReference type="Gene3D" id="1.10.220.30">
    <property type="match status" value="3"/>
</dbReference>
<keyword evidence="8 11" id="KW-0472">Membrane</keyword>
<evidence type="ECO:0000256" key="4">
    <source>
        <dbReference type="ARBA" id="ARBA00021870"/>
    </source>
</evidence>
<dbReference type="EMBL" id="CP003984">
    <property type="protein sequence ID" value="AII86333.1"/>
    <property type="molecule type" value="Genomic_DNA"/>
</dbReference>
<dbReference type="GO" id="GO:0003774">
    <property type="term" value="F:cytoskeletal motor activity"/>
    <property type="evidence" value="ECO:0007669"/>
    <property type="project" value="InterPro"/>
</dbReference>
<dbReference type="GO" id="GO:0071973">
    <property type="term" value="P:bacterial-type flagellum-dependent cell motility"/>
    <property type="evidence" value="ECO:0007669"/>
    <property type="project" value="InterPro"/>
</dbReference>
<evidence type="ECO:0000256" key="9">
    <source>
        <dbReference type="ARBA" id="ARBA00023143"/>
    </source>
</evidence>
<evidence type="ECO:0000256" key="6">
    <source>
        <dbReference type="ARBA" id="ARBA00022500"/>
    </source>
</evidence>
<dbReference type="PIRSF" id="PIRSF003161">
    <property type="entry name" value="FliG"/>
    <property type="match status" value="1"/>
</dbReference>
<keyword evidence="5 11" id="KW-1003">Cell membrane</keyword>
<dbReference type="SUPFAM" id="SSF48029">
    <property type="entry name" value="FliG"/>
    <property type="match status" value="2"/>
</dbReference>
<dbReference type="InterPro" id="IPR023087">
    <property type="entry name" value="Flg_Motor_Flig_C"/>
</dbReference>
<dbReference type="PRINTS" id="PR00954">
    <property type="entry name" value="FLGMOTORFLIG"/>
</dbReference>
<name>A0AAN0RHK5_9RHOB</name>
<comment type="similarity">
    <text evidence="3 11">Belongs to the FliG family.</text>
</comment>
<evidence type="ECO:0000256" key="5">
    <source>
        <dbReference type="ARBA" id="ARBA00022475"/>
    </source>
</evidence>
<keyword evidence="7 11" id="KW-0283">Flagellar rotation</keyword>
<accession>A0AAN0RHK5</accession>
<evidence type="ECO:0000313" key="15">
    <source>
        <dbReference type="EMBL" id="AII86333.1"/>
    </source>
</evidence>
<feature type="domain" description="Flagellar motor switch protein FliG C-terminal" evidence="12">
    <location>
        <begin position="231"/>
        <end position="337"/>
    </location>
</feature>
<evidence type="ECO:0000256" key="8">
    <source>
        <dbReference type="ARBA" id="ARBA00023136"/>
    </source>
</evidence>
<dbReference type="InterPro" id="IPR028263">
    <property type="entry name" value="FliG_N"/>
</dbReference>
<sequence length="346" mass="37884">MADPAVEPEGEEDAIVELTGTQKSAILMMLLGEDEAAEILKNLSPREVQHLGGAMYSVQGVEQNTVNAVLDEFLAIIKQQTSLGLGAGNYIRNVLTKALGGDKAQSVLSRITPASSERPIEILDWMDARAISELILDEHPQIVALIISYLDYGLAADVLGLLPLELQPEVVRRIATLETVQPDAVRELERVMQQKFQANTTLRASQIGGVKAAAKIMNFTKTAMEQRIMKDIKKENKDLMQSIQDNMFVFDSLVISDERSLQTLLRAIDAELLVLALKGADEVLREKLFSCMSTRAAANVKDEMEALGPVRLTEVQEAQKQIIAVARKMSDDGTIVLAGRGGDEMV</sequence>
<keyword evidence="9 11" id="KW-0975">Bacterial flagellum</keyword>
<evidence type="ECO:0000256" key="10">
    <source>
        <dbReference type="ARBA" id="ARBA00025598"/>
    </source>
</evidence>
<evidence type="ECO:0000256" key="3">
    <source>
        <dbReference type="ARBA" id="ARBA00010299"/>
    </source>
</evidence>
<dbReference type="InterPro" id="IPR000090">
    <property type="entry name" value="Flg_Motor_Flig"/>
</dbReference>
<evidence type="ECO:0000259" key="13">
    <source>
        <dbReference type="Pfam" id="PF14841"/>
    </source>
</evidence>
<dbReference type="GO" id="GO:0005886">
    <property type="term" value="C:plasma membrane"/>
    <property type="evidence" value="ECO:0007669"/>
    <property type="project" value="UniProtKB-SubCell"/>
</dbReference>
<dbReference type="Pfam" id="PF14842">
    <property type="entry name" value="FliG_N"/>
    <property type="match status" value="1"/>
</dbReference>
<keyword evidence="15" id="KW-0966">Cell projection</keyword>
<evidence type="ECO:0000256" key="11">
    <source>
        <dbReference type="PIRNR" id="PIRNR003161"/>
    </source>
</evidence>
<dbReference type="RefSeq" id="WP_044049196.1">
    <property type="nucleotide sequence ID" value="NZ_CP003984.1"/>
</dbReference>
<dbReference type="Pfam" id="PF14841">
    <property type="entry name" value="FliG_M"/>
    <property type="match status" value="1"/>
</dbReference>
<evidence type="ECO:0000256" key="1">
    <source>
        <dbReference type="ARBA" id="ARBA00004117"/>
    </source>
</evidence>
<keyword evidence="16" id="KW-1185">Reference proteome</keyword>
<dbReference type="AlphaFoldDB" id="A0AAN0RHK5"/>
<evidence type="ECO:0000313" key="16">
    <source>
        <dbReference type="Proteomes" id="UP000028680"/>
    </source>
</evidence>
<dbReference type="KEGG" id="ptp:RCA23_c07770"/>
<evidence type="ECO:0000256" key="2">
    <source>
        <dbReference type="ARBA" id="ARBA00004413"/>
    </source>
</evidence>
<keyword evidence="11" id="KW-0997">Cell inner membrane</keyword>
<reference evidence="15 16" key="1">
    <citation type="journal article" date="2014" name="ISME J.">
        <title>Adaptation of an abundant Roseobacter RCA organism to pelagic systems revealed by genomic and transcriptomic analyses.</title>
        <authorList>
            <person name="Voget S."/>
            <person name="Wemheuer B."/>
            <person name="Brinkhoff T."/>
            <person name="Vollmers J."/>
            <person name="Dietrich S."/>
            <person name="Giebel H.A."/>
            <person name="Beardsley C."/>
            <person name="Sardemann C."/>
            <person name="Bakenhus I."/>
            <person name="Billerbeck S."/>
            <person name="Daniel R."/>
            <person name="Simon M."/>
        </authorList>
    </citation>
    <scope>NUCLEOTIDE SEQUENCE [LARGE SCALE GENOMIC DNA]</scope>
    <source>
        <strain evidence="15 16">RCA23</strain>
    </source>
</reference>
<dbReference type="PANTHER" id="PTHR30534">
    <property type="entry name" value="FLAGELLAR MOTOR SWITCH PROTEIN FLIG"/>
    <property type="match status" value="1"/>
</dbReference>
<dbReference type="Proteomes" id="UP000028680">
    <property type="component" value="Chromosome"/>
</dbReference>
<dbReference type="NCBIfam" id="TIGR00207">
    <property type="entry name" value="fliG"/>
    <property type="match status" value="1"/>
</dbReference>
<dbReference type="PANTHER" id="PTHR30534:SF0">
    <property type="entry name" value="FLAGELLAR MOTOR SWITCH PROTEIN FLIG"/>
    <property type="match status" value="1"/>
</dbReference>
<keyword evidence="15" id="KW-0282">Flagellum</keyword>
<organism evidence="15 16">
    <name type="scientific">Planktomarina temperata RCA23</name>
    <dbReference type="NCBI Taxonomy" id="666509"/>
    <lineage>
        <taxon>Bacteria</taxon>
        <taxon>Pseudomonadati</taxon>
        <taxon>Pseudomonadota</taxon>
        <taxon>Alphaproteobacteria</taxon>
        <taxon>Rhodobacterales</taxon>
        <taxon>Paracoccaceae</taxon>
        <taxon>Planktomarina</taxon>
    </lineage>
</organism>
<keyword evidence="15" id="KW-0969">Cilium</keyword>
<evidence type="ECO:0000259" key="12">
    <source>
        <dbReference type="Pfam" id="PF01706"/>
    </source>
</evidence>
<gene>
    <name evidence="15" type="primary">fliG</name>
    <name evidence="15" type="ORF">RCA23_c07770</name>
</gene>
<evidence type="ECO:0000259" key="14">
    <source>
        <dbReference type="Pfam" id="PF14842"/>
    </source>
</evidence>
<evidence type="ECO:0000256" key="7">
    <source>
        <dbReference type="ARBA" id="ARBA00022779"/>
    </source>
</evidence>
<dbReference type="InterPro" id="IPR011002">
    <property type="entry name" value="FliG_a-hlx"/>
</dbReference>
<dbReference type="GO" id="GO:0009425">
    <property type="term" value="C:bacterial-type flagellum basal body"/>
    <property type="evidence" value="ECO:0007669"/>
    <property type="project" value="UniProtKB-SubCell"/>
</dbReference>
<comment type="function">
    <text evidence="10 11">FliG is one of three proteins (FliG, FliN, FliM) that forms the rotor-mounted switch complex (C ring), located at the base of the basal body. This complex interacts with the CheY and CheZ chemotaxis proteins, in addition to contacting components of the motor that determine the direction of flagellar rotation.</text>
</comment>
<dbReference type="InterPro" id="IPR032779">
    <property type="entry name" value="FliG_M"/>
</dbReference>
<dbReference type="Pfam" id="PF01706">
    <property type="entry name" value="FliG_C"/>
    <property type="match status" value="1"/>
</dbReference>